<keyword evidence="2" id="KW-1185">Reference proteome</keyword>
<accession>A0A9J5X0L3</accession>
<proteinExistence type="predicted"/>
<reference evidence="1 2" key="1">
    <citation type="submission" date="2020-09" db="EMBL/GenBank/DDBJ databases">
        <title>De no assembly of potato wild relative species, Solanum commersonii.</title>
        <authorList>
            <person name="Cho K."/>
        </authorList>
    </citation>
    <scope>NUCLEOTIDE SEQUENCE [LARGE SCALE GENOMIC DNA]</scope>
    <source>
        <strain evidence="1">LZ3.2</strain>
        <tissue evidence="1">Leaf</tissue>
    </source>
</reference>
<dbReference type="PANTHER" id="PTHR33033">
    <property type="entry name" value="POLYNUCLEOTIDYL TRANSFERASE, RIBONUCLEASE H-LIKE SUPERFAMILY PROTEIN-RELATED"/>
    <property type="match status" value="1"/>
</dbReference>
<dbReference type="EMBL" id="JACXVP010000010">
    <property type="protein sequence ID" value="KAG5580688.1"/>
    <property type="molecule type" value="Genomic_DNA"/>
</dbReference>
<sequence length="144" mass="15956">MLIVRWKPPPHGHYKLNFDGSFSSPALVGGVICEEHGNWKMGFHQQHQGFNATQWKYWQCLEALKVITLLTDNSNPMHDSLAPLFDQLVAHHLDNEARTTSTDNNFVIFSTLPAGVTSSLASDVAGHIISIKRVSFVACINLAS</sequence>
<dbReference type="OrthoDB" id="1297737at2759"/>
<organism evidence="1 2">
    <name type="scientific">Solanum commersonii</name>
    <name type="common">Commerson's wild potato</name>
    <name type="synonym">Commerson's nightshade</name>
    <dbReference type="NCBI Taxonomy" id="4109"/>
    <lineage>
        <taxon>Eukaryota</taxon>
        <taxon>Viridiplantae</taxon>
        <taxon>Streptophyta</taxon>
        <taxon>Embryophyta</taxon>
        <taxon>Tracheophyta</taxon>
        <taxon>Spermatophyta</taxon>
        <taxon>Magnoliopsida</taxon>
        <taxon>eudicotyledons</taxon>
        <taxon>Gunneridae</taxon>
        <taxon>Pentapetalae</taxon>
        <taxon>asterids</taxon>
        <taxon>lamiids</taxon>
        <taxon>Solanales</taxon>
        <taxon>Solanaceae</taxon>
        <taxon>Solanoideae</taxon>
        <taxon>Solaneae</taxon>
        <taxon>Solanum</taxon>
    </lineage>
</organism>
<evidence type="ECO:0000313" key="1">
    <source>
        <dbReference type="EMBL" id="KAG5580688.1"/>
    </source>
</evidence>
<name>A0A9J5X0L3_SOLCO</name>
<protein>
    <recommendedName>
        <fullName evidence="3">RNase H type-1 domain-containing protein</fullName>
    </recommendedName>
</protein>
<comment type="caution">
    <text evidence="1">The sequence shown here is derived from an EMBL/GenBank/DDBJ whole genome shotgun (WGS) entry which is preliminary data.</text>
</comment>
<dbReference type="Proteomes" id="UP000824120">
    <property type="component" value="Chromosome 10"/>
</dbReference>
<evidence type="ECO:0008006" key="3">
    <source>
        <dbReference type="Google" id="ProtNLM"/>
    </source>
</evidence>
<evidence type="ECO:0000313" key="2">
    <source>
        <dbReference type="Proteomes" id="UP000824120"/>
    </source>
</evidence>
<dbReference type="AlphaFoldDB" id="A0A9J5X0L3"/>
<dbReference type="PANTHER" id="PTHR33033:SF119">
    <property type="entry name" value="RNASE H TYPE-1 DOMAIN-CONTAINING PROTEIN"/>
    <property type="match status" value="1"/>
</dbReference>
<gene>
    <name evidence="1" type="ORF">H5410_051315</name>
</gene>